<comment type="similarity">
    <text evidence="2 4">Belongs to the pyridoxal phosphate-binding protein YggS/PROSC family.</text>
</comment>
<dbReference type="STRING" id="414703.SAMN04488125_11444"/>
<dbReference type="CDD" id="cd00635">
    <property type="entry name" value="PLPDE_III_YBL036c_like"/>
    <property type="match status" value="1"/>
</dbReference>
<comment type="function">
    <text evidence="2">Pyridoxal 5'-phosphate (PLP)-binding protein, which is involved in PLP homeostasis.</text>
</comment>
<proteinExistence type="inferred from homology"/>
<keyword evidence="7" id="KW-1185">Reference proteome</keyword>
<dbReference type="Pfam" id="PF01168">
    <property type="entry name" value="Ala_racemase_N"/>
    <property type="match status" value="1"/>
</dbReference>
<dbReference type="Gene3D" id="3.20.20.10">
    <property type="entry name" value="Alanine racemase"/>
    <property type="match status" value="1"/>
</dbReference>
<evidence type="ECO:0000256" key="1">
    <source>
        <dbReference type="ARBA" id="ARBA00022898"/>
    </source>
</evidence>
<evidence type="ECO:0000256" key="2">
    <source>
        <dbReference type="HAMAP-Rule" id="MF_02087"/>
    </source>
</evidence>
<dbReference type="EMBL" id="FOSV01000014">
    <property type="protein sequence ID" value="SFL39632.1"/>
    <property type="molecule type" value="Genomic_DNA"/>
</dbReference>
<feature type="modified residue" description="N6-(pyridoxal phosphate)lysine" evidence="2 3">
    <location>
        <position position="51"/>
    </location>
</feature>
<dbReference type="PIRSF" id="PIRSF004848">
    <property type="entry name" value="YBL036c_PLPDEIII"/>
    <property type="match status" value="1"/>
</dbReference>
<feature type="domain" description="Alanine racemase N-terminal" evidence="5">
    <location>
        <begin position="43"/>
        <end position="233"/>
    </location>
</feature>
<dbReference type="InterPro" id="IPR029066">
    <property type="entry name" value="PLP-binding_barrel"/>
</dbReference>
<accession>A0A1I4HBH0</accession>
<dbReference type="FunFam" id="3.20.20.10:FF:000018">
    <property type="entry name" value="Pyridoxal phosphate homeostasis protein"/>
    <property type="match status" value="1"/>
</dbReference>
<dbReference type="GO" id="GO:0030170">
    <property type="term" value="F:pyridoxal phosphate binding"/>
    <property type="evidence" value="ECO:0007669"/>
    <property type="project" value="UniProtKB-UniRule"/>
</dbReference>
<gene>
    <name evidence="6" type="ORF">SAMN04488125_11444</name>
</gene>
<dbReference type="RefSeq" id="WP_091948615.1">
    <property type="nucleotide sequence ID" value="NZ_FOSV01000014.1"/>
</dbReference>
<dbReference type="HAMAP" id="MF_02087">
    <property type="entry name" value="PLP_homeostasis"/>
    <property type="match status" value="1"/>
</dbReference>
<dbReference type="InterPro" id="IPR011078">
    <property type="entry name" value="PyrdxlP_homeostasis"/>
</dbReference>
<evidence type="ECO:0000313" key="7">
    <source>
        <dbReference type="Proteomes" id="UP000198804"/>
    </source>
</evidence>
<dbReference type="SUPFAM" id="SSF51419">
    <property type="entry name" value="PLP-binding barrel"/>
    <property type="match status" value="1"/>
</dbReference>
<comment type="cofactor">
    <cofactor evidence="3">
        <name>pyridoxal 5'-phosphate</name>
        <dbReference type="ChEBI" id="CHEBI:597326"/>
    </cofactor>
</comment>
<keyword evidence="1 2" id="KW-0663">Pyridoxal phosphate</keyword>
<name>A0A1I4HBH0_9HYPH</name>
<dbReference type="Proteomes" id="UP000198804">
    <property type="component" value="Unassembled WGS sequence"/>
</dbReference>
<dbReference type="OrthoDB" id="9804072at2"/>
<organism evidence="6 7">
    <name type="scientific">Methylorubrum salsuginis</name>
    <dbReference type="NCBI Taxonomy" id="414703"/>
    <lineage>
        <taxon>Bacteria</taxon>
        <taxon>Pseudomonadati</taxon>
        <taxon>Pseudomonadota</taxon>
        <taxon>Alphaproteobacteria</taxon>
        <taxon>Hyphomicrobiales</taxon>
        <taxon>Methylobacteriaceae</taxon>
        <taxon>Methylorubrum</taxon>
    </lineage>
</organism>
<dbReference type="PANTHER" id="PTHR10146:SF14">
    <property type="entry name" value="PYRIDOXAL PHOSPHATE HOMEOSTASIS PROTEIN"/>
    <property type="match status" value="1"/>
</dbReference>
<dbReference type="InterPro" id="IPR001608">
    <property type="entry name" value="Ala_racemase_N"/>
</dbReference>
<evidence type="ECO:0000313" key="6">
    <source>
        <dbReference type="EMBL" id="SFL39632.1"/>
    </source>
</evidence>
<reference evidence="7" key="1">
    <citation type="submission" date="2016-10" db="EMBL/GenBank/DDBJ databases">
        <authorList>
            <person name="Varghese N."/>
            <person name="Submissions S."/>
        </authorList>
    </citation>
    <scope>NUCLEOTIDE SEQUENCE [LARGE SCALE GENOMIC DNA]</scope>
    <source>
        <strain evidence="7">CGMCC 1.6474</strain>
    </source>
</reference>
<dbReference type="NCBIfam" id="TIGR00044">
    <property type="entry name" value="YggS family pyridoxal phosphate-dependent enzyme"/>
    <property type="match status" value="1"/>
</dbReference>
<dbReference type="AlphaFoldDB" id="A0A1I4HBH0"/>
<evidence type="ECO:0000259" key="5">
    <source>
        <dbReference type="Pfam" id="PF01168"/>
    </source>
</evidence>
<sequence>MSEHSTSLDTLPPVGEADVAAGLAEVRAGIRRAAEDSERDPESVHLIAISKTVSADGILPALEAGQRLFGENYVQESVAKWPALKERFPDTELHFVGPLQSNKARDAVALFDVIHSLDRLSLAAALAKEIDRVGRAPKLLIQVNTGDEAQKAGVAPDQVETLLLECRDTHGLAIHGLMCIPPAEDPPSPHFALLARIAREHGLPILSMGMSADYPAAIQMGATHVRVGTAIFGRRLKRD</sequence>
<evidence type="ECO:0000256" key="4">
    <source>
        <dbReference type="RuleBase" id="RU004514"/>
    </source>
</evidence>
<dbReference type="PANTHER" id="PTHR10146">
    <property type="entry name" value="PROLINE SYNTHETASE CO-TRANSCRIBED BACTERIAL HOMOLOG PROTEIN"/>
    <property type="match status" value="1"/>
</dbReference>
<protein>
    <recommendedName>
        <fullName evidence="2">Pyridoxal phosphate homeostasis protein</fullName>
        <shortName evidence="2">PLP homeostasis protein</shortName>
    </recommendedName>
</protein>
<evidence type="ECO:0000256" key="3">
    <source>
        <dbReference type="PIRSR" id="PIRSR004848-1"/>
    </source>
</evidence>